<evidence type="ECO:0000256" key="6">
    <source>
        <dbReference type="ARBA" id="ARBA00023136"/>
    </source>
</evidence>
<comment type="subcellular location">
    <subcellularLocation>
        <location evidence="1">Endomembrane system</location>
        <topology evidence="1">Multi-pass membrane protein</topology>
    </subcellularLocation>
</comment>
<feature type="transmembrane region" description="Helical" evidence="7">
    <location>
        <begin position="384"/>
        <end position="411"/>
    </location>
</feature>
<keyword evidence="3" id="KW-0813">Transport</keyword>
<dbReference type="PANTHER" id="PTHR43337">
    <property type="entry name" value="XANTHINE/URACIL PERMEASE C887.17-RELATED"/>
    <property type="match status" value="1"/>
</dbReference>
<protein>
    <submittedName>
        <fullName evidence="8">NCS2 family permease</fullName>
    </submittedName>
</protein>
<gene>
    <name evidence="8" type="ORF">IAA22_06100</name>
</gene>
<proteinExistence type="inferred from homology"/>
<dbReference type="InterPro" id="IPR045018">
    <property type="entry name" value="Azg-like"/>
</dbReference>
<feature type="transmembrane region" description="Helical" evidence="7">
    <location>
        <begin position="98"/>
        <end position="120"/>
    </location>
</feature>
<feature type="transmembrane region" description="Helical" evidence="7">
    <location>
        <begin position="162"/>
        <end position="186"/>
    </location>
</feature>
<feature type="transmembrane region" description="Helical" evidence="7">
    <location>
        <begin position="195"/>
        <end position="218"/>
    </location>
</feature>
<evidence type="ECO:0000313" key="8">
    <source>
        <dbReference type="EMBL" id="HIZ18661.1"/>
    </source>
</evidence>
<reference evidence="8" key="2">
    <citation type="submission" date="2021-04" db="EMBL/GenBank/DDBJ databases">
        <authorList>
            <person name="Gilroy R."/>
        </authorList>
    </citation>
    <scope>NUCLEOTIDE SEQUENCE</scope>
    <source>
        <strain evidence="8">ChiHecolR3B27-1887</strain>
    </source>
</reference>
<feature type="transmembrane region" description="Helical" evidence="7">
    <location>
        <begin position="20"/>
        <end position="38"/>
    </location>
</feature>
<sequence>MEKFFKMQERGSNAGQELRAGLTTFLAMAYIIIVNPSILSSAMPDVPTSAIVTGTCLGAAIMTVCMGVFANRPLACASGLGVNSMIAAAATGACGGDWHAAMGIIFVEGIAILLLVLCGLREAIMDAIPVSLRHAISVGLGLFIAMIGLSNAGIIVNDQGTLLALGSITEPMFIVGIISIVATVILEAFNVKGSILLGIVIAVICGIPLGVTTAPAGIVSTLDFATFGAPFQTDADGVMGIAKVVTNPTLLILAFSLMMSDFFDTMGTAMAVAKQGEFLTEDGNVEDIKPILIVDSAAAAVGGLVGASSVTTFVESASGAADGGRTGLTSITTGVLFLLAAFLSPLIACVNSAATCGALVYVGYLMMSEVAGIDWADVLDGFPAFMIVAGICMTYSISAGIGLGFIAYVLVAVVTGQLKKVKPLMWVAALAFLVYFLAA</sequence>
<name>A0A9D2IPQ1_9ACTN</name>
<feature type="transmembrane region" description="Helical" evidence="7">
    <location>
        <begin position="74"/>
        <end position="92"/>
    </location>
</feature>
<dbReference type="InterPro" id="IPR006043">
    <property type="entry name" value="NCS2"/>
</dbReference>
<comment type="similarity">
    <text evidence="2">Belongs to the nucleobase:cation symporter-2 (NCS2) (TC 2.A.40) family. Azg-like subfamily.</text>
</comment>
<evidence type="ECO:0000256" key="4">
    <source>
        <dbReference type="ARBA" id="ARBA00022692"/>
    </source>
</evidence>
<feature type="transmembrane region" description="Helical" evidence="7">
    <location>
        <begin position="238"/>
        <end position="258"/>
    </location>
</feature>
<keyword evidence="4 7" id="KW-0812">Transmembrane</keyword>
<organism evidence="8 9">
    <name type="scientific">Candidatus Olsenella stercoravium</name>
    <dbReference type="NCBI Taxonomy" id="2838713"/>
    <lineage>
        <taxon>Bacteria</taxon>
        <taxon>Bacillati</taxon>
        <taxon>Actinomycetota</taxon>
        <taxon>Coriobacteriia</taxon>
        <taxon>Coriobacteriales</taxon>
        <taxon>Atopobiaceae</taxon>
        <taxon>Olsenella</taxon>
    </lineage>
</organism>
<evidence type="ECO:0000256" key="7">
    <source>
        <dbReference type="SAM" id="Phobius"/>
    </source>
</evidence>
<evidence type="ECO:0000256" key="2">
    <source>
        <dbReference type="ARBA" id="ARBA00005697"/>
    </source>
</evidence>
<dbReference type="GO" id="GO:0005345">
    <property type="term" value="F:purine nucleobase transmembrane transporter activity"/>
    <property type="evidence" value="ECO:0007669"/>
    <property type="project" value="TreeGrafter"/>
</dbReference>
<feature type="transmembrane region" description="Helical" evidence="7">
    <location>
        <begin position="50"/>
        <end position="69"/>
    </location>
</feature>
<evidence type="ECO:0000256" key="1">
    <source>
        <dbReference type="ARBA" id="ARBA00004127"/>
    </source>
</evidence>
<dbReference type="GO" id="GO:0012505">
    <property type="term" value="C:endomembrane system"/>
    <property type="evidence" value="ECO:0007669"/>
    <property type="project" value="UniProtKB-SubCell"/>
</dbReference>
<keyword evidence="6 7" id="KW-0472">Membrane</keyword>
<dbReference type="AlphaFoldDB" id="A0A9D2IPQ1"/>
<dbReference type="Proteomes" id="UP000824029">
    <property type="component" value="Unassembled WGS sequence"/>
</dbReference>
<reference evidence="8" key="1">
    <citation type="journal article" date="2021" name="PeerJ">
        <title>Extensive microbial diversity within the chicken gut microbiome revealed by metagenomics and culture.</title>
        <authorList>
            <person name="Gilroy R."/>
            <person name="Ravi A."/>
            <person name="Getino M."/>
            <person name="Pursley I."/>
            <person name="Horton D.L."/>
            <person name="Alikhan N.F."/>
            <person name="Baker D."/>
            <person name="Gharbi K."/>
            <person name="Hall N."/>
            <person name="Watson M."/>
            <person name="Adriaenssens E.M."/>
            <person name="Foster-Nyarko E."/>
            <person name="Jarju S."/>
            <person name="Secka A."/>
            <person name="Antonio M."/>
            <person name="Oren A."/>
            <person name="Chaudhuri R.R."/>
            <person name="La Ragione R."/>
            <person name="Hildebrand F."/>
            <person name="Pallen M.J."/>
        </authorList>
    </citation>
    <scope>NUCLEOTIDE SEQUENCE</scope>
    <source>
        <strain evidence="8">ChiHecolR3B27-1887</strain>
    </source>
</reference>
<dbReference type="EMBL" id="DXBZ01000116">
    <property type="protein sequence ID" value="HIZ18661.1"/>
    <property type="molecule type" value="Genomic_DNA"/>
</dbReference>
<accession>A0A9D2IPQ1</accession>
<evidence type="ECO:0000313" key="9">
    <source>
        <dbReference type="Proteomes" id="UP000824029"/>
    </source>
</evidence>
<feature type="transmembrane region" description="Helical" evidence="7">
    <location>
        <begin position="423"/>
        <end position="438"/>
    </location>
</feature>
<feature type="transmembrane region" description="Helical" evidence="7">
    <location>
        <begin position="132"/>
        <end position="156"/>
    </location>
</feature>
<keyword evidence="5 7" id="KW-1133">Transmembrane helix</keyword>
<dbReference type="GO" id="GO:0005886">
    <property type="term" value="C:plasma membrane"/>
    <property type="evidence" value="ECO:0007669"/>
    <property type="project" value="TreeGrafter"/>
</dbReference>
<evidence type="ECO:0000256" key="5">
    <source>
        <dbReference type="ARBA" id="ARBA00022989"/>
    </source>
</evidence>
<comment type="caution">
    <text evidence="8">The sequence shown here is derived from an EMBL/GenBank/DDBJ whole genome shotgun (WGS) entry which is preliminary data.</text>
</comment>
<feature type="transmembrane region" description="Helical" evidence="7">
    <location>
        <begin position="335"/>
        <end position="364"/>
    </location>
</feature>
<evidence type="ECO:0000256" key="3">
    <source>
        <dbReference type="ARBA" id="ARBA00022448"/>
    </source>
</evidence>
<dbReference type="PANTHER" id="PTHR43337:SF1">
    <property type="entry name" value="XANTHINE_URACIL PERMEASE C887.17-RELATED"/>
    <property type="match status" value="1"/>
</dbReference>
<dbReference type="Pfam" id="PF00860">
    <property type="entry name" value="Xan_ur_permease"/>
    <property type="match status" value="1"/>
</dbReference>